<dbReference type="STRING" id="425504.SAMN05216206_1579"/>
<feature type="signal peptide" evidence="1">
    <location>
        <begin position="1"/>
        <end position="19"/>
    </location>
</feature>
<organism evidence="2 3">
    <name type="scientific">Pseudomonas guineae</name>
    <dbReference type="NCBI Taxonomy" id="425504"/>
    <lineage>
        <taxon>Bacteria</taxon>
        <taxon>Pseudomonadati</taxon>
        <taxon>Pseudomonadota</taxon>
        <taxon>Gammaproteobacteria</taxon>
        <taxon>Pseudomonadales</taxon>
        <taxon>Pseudomonadaceae</taxon>
        <taxon>Pseudomonas</taxon>
    </lineage>
</organism>
<reference evidence="3" key="1">
    <citation type="submission" date="2016-10" db="EMBL/GenBank/DDBJ databases">
        <authorList>
            <person name="Varghese N."/>
            <person name="Submissions S."/>
        </authorList>
    </citation>
    <scope>NUCLEOTIDE SEQUENCE [LARGE SCALE GENOMIC DNA]</scope>
    <source>
        <strain evidence="3">LMG 24016</strain>
    </source>
</reference>
<sequence>MKLKALSALLLCLPALVQAGGERNDIPDCYGYAKVKEFRQRGSGRELTVIVDQTIPMPDSIQKAAWGQINRFVVPGDRVRLYSFSAFLPNQFMQLRFAGELNQPLEGKVRDSIGMQSLRSFDKCVAEQQAFFRKKFGQAFVSSLREASEDIPRSEIFHSLRDIGEDLARQPAEERVILLLSDMLENSDFGSFYANNRIRDLQPQGELRRVSDKQLFADLQGARVYVAGAGLVTKDVKQAYRSGKTMELLHSFWKGYFEGSNANLVAFGSPSLNIDLK</sequence>
<evidence type="ECO:0000313" key="2">
    <source>
        <dbReference type="EMBL" id="SFI13474.1"/>
    </source>
</evidence>
<accession>A0A1I3FQM9</accession>
<gene>
    <name evidence="2" type="ORF">SAMN05216206_1579</name>
</gene>
<proteinExistence type="predicted"/>
<keyword evidence="3" id="KW-1185">Reference proteome</keyword>
<evidence type="ECO:0000256" key="1">
    <source>
        <dbReference type="SAM" id="SignalP"/>
    </source>
</evidence>
<name>A0A1I3FQM9_9PSED</name>
<keyword evidence="1" id="KW-0732">Signal</keyword>
<dbReference type="EMBL" id="FOQL01000001">
    <property type="protein sequence ID" value="SFI13474.1"/>
    <property type="molecule type" value="Genomic_DNA"/>
</dbReference>
<protein>
    <submittedName>
        <fullName evidence="2">Uncharacterized protein</fullName>
    </submittedName>
</protein>
<dbReference type="Proteomes" id="UP000243606">
    <property type="component" value="Unassembled WGS sequence"/>
</dbReference>
<dbReference type="RefSeq" id="WP_090241093.1">
    <property type="nucleotide sequence ID" value="NZ_FOQL01000001.1"/>
</dbReference>
<dbReference type="AlphaFoldDB" id="A0A1I3FQM9"/>
<evidence type="ECO:0000313" key="3">
    <source>
        <dbReference type="Proteomes" id="UP000243606"/>
    </source>
</evidence>
<dbReference type="OrthoDB" id="5365915at2"/>
<feature type="chain" id="PRO_5017441629" evidence="1">
    <location>
        <begin position="20"/>
        <end position="277"/>
    </location>
</feature>